<gene>
    <name evidence="1" type="ORF">LCGC14_2759070</name>
</gene>
<dbReference type="AlphaFoldDB" id="A0A0F9B850"/>
<evidence type="ECO:0000313" key="1">
    <source>
        <dbReference type="EMBL" id="KKK86854.1"/>
    </source>
</evidence>
<feature type="non-terminal residue" evidence="1">
    <location>
        <position position="1"/>
    </location>
</feature>
<sequence>EDLVDSADWEGSLALDLISNEIKTDPLDTGGYELCLLTQAAVSQQGEMVVQCKVLLADNFNFSTPHPGVVVADNLSRVHSFNLELKMYQNNNPSEFRLWYTVTGLPVIELINDMSLTLAFQTYYDIKLWVKDGFQRIWFDGVVKGTTSYTGNDAQVWSPGISRGGSGLVAGTYAKFDDFHSYKSNIVTVTGLSSGYKAKVGTAPAVTEVSGSAAVDIEGQNAPVSTIKVLTSSGTLVEQLASAAAYGGDTWLYQESWVQDAVGVGSWAQD</sequence>
<organism evidence="1">
    <name type="scientific">marine sediment metagenome</name>
    <dbReference type="NCBI Taxonomy" id="412755"/>
    <lineage>
        <taxon>unclassified sequences</taxon>
        <taxon>metagenomes</taxon>
        <taxon>ecological metagenomes</taxon>
    </lineage>
</organism>
<proteinExistence type="predicted"/>
<dbReference type="EMBL" id="LAZR01050664">
    <property type="protein sequence ID" value="KKK86854.1"/>
    <property type="molecule type" value="Genomic_DNA"/>
</dbReference>
<comment type="caution">
    <text evidence="1">The sequence shown here is derived from an EMBL/GenBank/DDBJ whole genome shotgun (WGS) entry which is preliminary data.</text>
</comment>
<accession>A0A0F9B850</accession>
<reference evidence="1" key="1">
    <citation type="journal article" date="2015" name="Nature">
        <title>Complex archaea that bridge the gap between prokaryotes and eukaryotes.</title>
        <authorList>
            <person name="Spang A."/>
            <person name="Saw J.H."/>
            <person name="Jorgensen S.L."/>
            <person name="Zaremba-Niedzwiedzka K."/>
            <person name="Martijn J."/>
            <person name="Lind A.E."/>
            <person name="van Eijk R."/>
            <person name="Schleper C."/>
            <person name="Guy L."/>
            <person name="Ettema T.J."/>
        </authorList>
    </citation>
    <scope>NUCLEOTIDE SEQUENCE</scope>
</reference>
<name>A0A0F9B850_9ZZZZ</name>
<protein>
    <submittedName>
        <fullName evidence="1">Uncharacterized protein</fullName>
    </submittedName>
</protein>